<feature type="domain" description="RNA polymerase sigma factor 70 region 4 type 2" evidence="6">
    <location>
        <begin position="107"/>
        <end position="155"/>
    </location>
</feature>
<dbReference type="SUPFAM" id="SSF88946">
    <property type="entry name" value="Sigma2 domain of RNA polymerase sigma factors"/>
    <property type="match status" value="1"/>
</dbReference>
<dbReference type="GO" id="GO:0006352">
    <property type="term" value="P:DNA-templated transcription initiation"/>
    <property type="evidence" value="ECO:0007669"/>
    <property type="project" value="InterPro"/>
</dbReference>
<dbReference type="GO" id="GO:0003677">
    <property type="term" value="F:DNA binding"/>
    <property type="evidence" value="ECO:0007669"/>
    <property type="project" value="InterPro"/>
</dbReference>
<dbReference type="PANTHER" id="PTHR43133">
    <property type="entry name" value="RNA POLYMERASE ECF-TYPE SIGMA FACTO"/>
    <property type="match status" value="1"/>
</dbReference>
<dbReference type="GO" id="GO:0016987">
    <property type="term" value="F:sigma factor activity"/>
    <property type="evidence" value="ECO:0007669"/>
    <property type="project" value="UniProtKB-KW"/>
</dbReference>
<dbReference type="OrthoDB" id="9780326at2"/>
<dbReference type="SUPFAM" id="SSF88659">
    <property type="entry name" value="Sigma3 and sigma4 domains of RNA polymerase sigma factors"/>
    <property type="match status" value="1"/>
</dbReference>
<dbReference type="AlphaFoldDB" id="A0A5S5BXG1"/>
<evidence type="ECO:0000256" key="1">
    <source>
        <dbReference type="ARBA" id="ARBA00010641"/>
    </source>
</evidence>
<dbReference type="Pfam" id="PF04542">
    <property type="entry name" value="Sigma70_r2"/>
    <property type="match status" value="1"/>
</dbReference>
<dbReference type="EMBL" id="VNHU01000008">
    <property type="protein sequence ID" value="TYP71649.1"/>
    <property type="molecule type" value="Genomic_DNA"/>
</dbReference>
<keyword evidence="8" id="KW-1185">Reference proteome</keyword>
<dbReference type="Gene3D" id="1.10.1740.10">
    <property type="match status" value="1"/>
</dbReference>
<proteinExistence type="inferred from homology"/>
<reference evidence="7 8" key="1">
    <citation type="submission" date="2019-07" db="EMBL/GenBank/DDBJ databases">
        <title>Genomic Encyclopedia of Archaeal and Bacterial Type Strains, Phase II (KMG-II): from individual species to whole genera.</title>
        <authorList>
            <person name="Goeker M."/>
        </authorList>
    </citation>
    <scope>NUCLEOTIDE SEQUENCE [LARGE SCALE GENOMIC DNA]</scope>
    <source>
        <strain evidence="7 8">DSM 17527</strain>
    </source>
</reference>
<comment type="similarity">
    <text evidence="1">Belongs to the sigma-70 factor family. ECF subfamily.</text>
</comment>
<evidence type="ECO:0000259" key="5">
    <source>
        <dbReference type="Pfam" id="PF04542"/>
    </source>
</evidence>
<evidence type="ECO:0000256" key="2">
    <source>
        <dbReference type="ARBA" id="ARBA00023015"/>
    </source>
</evidence>
<accession>A0A5S5BXG1</accession>
<dbReference type="NCBIfam" id="TIGR02937">
    <property type="entry name" value="sigma70-ECF"/>
    <property type="match status" value="1"/>
</dbReference>
<evidence type="ECO:0000313" key="8">
    <source>
        <dbReference type="Proteomes" id="UP000324376"/>
    </source>
</evidence>
<dbReference type="Proteomes" id="UP000324376">
    <property type="component" value="Unassembled WGS sequence"/>
</dbReference>
<keyword evidence="2" id="KW-0805">Transcription regulation</keyword>
<comment type="caution">
    <text evidence="7">The sequence shown here is derived from an EMBL/GenBank/DDBJ whole genome shotgun (WGS) entry which is preliminary data.</text>
</comment>
<dbReference type="InterPro" id="IPR013324">
    <property type="entry name" value="RNA_pol_sigma_r3/r4-like"/>
</dbReference>
<evidence type="ECO:0000256" key="3">
    <source>
        <dbReference type="ARBA" id="ARBA00023082"/>
    </source>
</evidence>
<dbReference type="InterPro" id="IPR014284">
    <property type="entry name" value="RNA_pol_sigma-70_dom"/>
</dbReference>
<evidence type="ECO:0000313" key="7">
    <source>
        <dbReference type="EMBL" id="TYP71649.1"/>
    </source>
</evidence>
<sequence>MKEKQQFVTDVQQNEGLIYKIARLYSNTTEDQKDLFQEIVYQLWKSYPSFKGDSKISTWMYRIALNTAITHLKKDNWKPMRIAMDQQLANRMEHADTIIEERVAALYTHIKMLNVVDRGIILLFLEDKSHKEIAEITGFSVTNIGTRIMRIKQQLKKSFKK</sequence>
<keyword evidence="4" id="KW-0804">Transcription</keyword>
<dbReference type="InterPro" id="IPR007627">
    <property type="entry name" value="RNA_pol_sigma70_r2"/>
</dbReference>
<protein>
    <submittedName>
        <fullName evidence="7">RNA polymerase sigma-70 factor (ECF subfamily)</fullName>
    </submittedName>
</protein>
<organism evidence="7 8">
    <name type="scientific">Aquimarina intermedia</name>
    <dbReference type="NCBI Taxonomy" id="350814"/>
    <lineage>
        <taxon>Bacteria</taxon>
        <taxon>Pseudomonadati</taxon>
        <taxon>Bacteroidota</taxon>
        <taxon>Flavobacteriia</taxon>
        <taxon>Flavobacteriales</taxon>
        <taxon>Flavobacteriaceae</taxon>
        <taxon>Aquimarina</taxon>
    </lineage>
</organism>
<feature type="domain" description="RNA polymerase sigma-70 region 2" evidence="5">
    <location>
        <begin position="11"/>
        <end position="77"/>
    </location>
</feature>
<dbReference type="InterPro" id="IPR036388">
    <property type="entry name" value="WH-like_DNA-bd_sf"/>
</dbReference>
<evidence type="ECO:0000259" key="6">
    <source>
        <dbReference type="Pfam" id="PF08281"/>
    </source>
</evidence>
<dbReference type="InterPro" id="IPR013325">
    <property type="entry name" value="RNA_pol_sigma_r2"/>
</dbReference>
<keyword evidence="3" id="KW-0731">Sigma factor</keyword>
<name>A0A5S5BXG1_9FLAO</name>
<dbReference type="Pfam" id="PF08281">
    <property type="entry name" value="Sigma70_r4_2"/>
    <property type="match status" value="1"/>
</dbReference>
<dbReference type="InterPro" id="IPR039425">
    <property type="entry name" value="RNA_pol_sigma-70-like"/>
</dbReference>
<dbReference type="PANTHER" id="PTHR43133:SF45">
    <property type="entry name" value="RNA POLYMERASE ECF-TYPE SIGMA FACTOR"/>
    <property type="match status" value="1"/>
</dbReference>
<dbReference type="Gene3D" id="1.10.10.10">
    <property type="entry name" value="Winged helix-like DNA-binding domain superfamily/Winged helix DNA-binding domain"/>
    <property type="match status" value="1"/>
</dbReference>
<evidence type="ECO:0000256" key="4">
    <source>
        <dbReference type="ARBA" id="ARBA00023163"/>
    </source>
</evidence>
<dbReference type="RefSeq" id="WP_148783248.1">
    <property type="nucleotide sequence ID" value="NZ_VNHU01000008.1"/>
</dbReference>
<dbReference type="InterPro" id="IPR013249">
    <property type="entry name" value="RNA_pol_sigma70_r4_t2"/>
</dbReference>
<gene>
    <name evidence="7" type="ORF">BD809_10859</name>
</gene>